<dbReference type="STRING" id="47855.GA0070606_1523"/>
<reference evidence="2" key="1">
    <citation type="submission" date="2016-06" db="EMBL/GenBank/DDBJ databases">
        <authorList>
            <person name="Varghese N."/>
            <person name="Submissions Spin"/>
        </authorList>
    </citation>
    <scope>NUCLEOTIDE SEQUENCE [LARGE SCALE GENOMIC DNA]</scope>
    <source>
        <strain evidence="2">DSM 43903</strain>
    </source>
</reference>
<keyword evidence="2" id="KW-1185">Reference proteome</keyword>
<protein>
    <submittedName>
        <fullName evidence="1">Uncharacterized protein</fullName>
    </submittedName>
</protein>
<gene>
    <name evidence="1" type="ORF">GA0070606_1523</name>
</gene>
<organism evidence="1 2">
    <name type="scientific">Micromonospora citrea</name>
    <dbReference type="NCBI Taxonomy" id="47855"/>
    <lineage>
        <taxon>Bacteria</taxon>
        <taxon>Bacillati</taxon>
        <taxon>Actinomycetota</taxon>
        <taxon>Actinomycetes</taxon>
        <taxon>Micromonosporales</taxon>
        <taxon>Micromonosporaceae</taxon>
        <taxon>Micromonospora</taxon>
    </lineage>
</organism>
<evidence type="ECO:0000313" key="1">
    <source>
        <dbReference type="EMBL" id="SCL49765.1"/>
    </source>
</evidence>
<evidence type="ECO:0000313" key="2">
    <source>
        <dbReference type="Proteomes" id="UP000199001"/>
    </source>
</evidence>
<name>A0A1C6U6P9_9ACTN</name>
<dbReference type="EMBL" id="FMHZ01000002">
    <property type="protein sequence ID" value="SCL49765.1"/>
    <property type="molecule type" value="Genomic_DNA"/>
</dbReference>
<dbReference type="AlphaFoldDB" id="A0A1C6U6P9"/>
<dbReference type="Proteomes" id="UP000199001">
    <property type="component" value="Unassembled WGS sequence"/>
</dbReference>
<sequence length="37" mass="3991">MSTSRRGLTQRLTDFGSLTGFVGLGREVLVHSLDVAL</sequence>
<accession>A0A1C6U6P9</accession>
<proteinExistence type="predicted"/>